<dbReference type="GO" id="GO:0016787">
    <property type="term" value="F:hydrolase activity"/>
    <property type="evidence" value="ECO:0007669"/>
    <property type="project" value="UniProtKB-KW"/>
</dbReference>
<evidence type="ECO:0000313" key="6">
    <source>
        <dbReference type="EMBL" id="KZW03064.1"/>
    </source>
</evidence>
<accession>A0A165Q4J2</accession>
<evidence type="ECO:0000259" key="4">
    <source>
        <dbReference type="Pfam" id="PF00561"/>
    </source>
</evidence>
<proteinExistence type="inferred from homology"/>
<dbReference type="Pfam" id="PF08386">
    <property type="entry name" value="Abhydrolase_4"/>
    <property type="match status" value="1"/>
</dbReference>
<dbReference type="Gene3D" id="3.40.50.1820">
    <property type="entry name" value="alpha/beta hydrolase"/>
    <property type="match status" value="1"/>
</dbReference>
<dbReference type="OrthoDB" id="425534at2759"/>
<keyword evidence="3" id="KW-1133">Transmembrane helix</keyword>
<evidence type="ECO:0000256" key="3">
    <source>
        <dbReference type="SAM" id="Phobius"/>
    </source>
</evidence>
<dbReference type="InterPro" id="IPR013595">
    <property type="entry name" value="Pept_S33_TAP-like_C"/>
</dbReference>
<feature type="transmembrane region" description="Helical" evidence="3">
    <location>
        <begin position="31"/>
        <end position="49"/>
    </location>
</feature>
<evidence type="ECO:0000259" key="5">
    <source>
        <dbReference type="Pfam" id="PF08386"/>
    </source>
</evidence>
<feature type="domain" description="Peptidase S33 tripeptidyl aminopeptidase-like C-terminal" evidence="5">
    <location>
        <begin position="485"/>
        <end position="581"/>
    </location>
</feature>
<feature type="domain" description="AB hydrolase-1" evidence="4">
    <location>
        <begin position="131"/>
        <end position="330"/>
    </location>
</feature>
<gene>
    <name evidence="6" type="ORF">EXIGLDRAFT_728593</name>
</gene>
<comment type="similarity">
    <text evidence="1">Belongs to the peptidase S33 family.</text>
</comment>
<dbReference type="PANTHER" id="PTHR43248">
    <property type="entry name" value="2-SUCCINYL-6-HYDROXY-2,4-CYCLOHEXADIENE-1-CARBOXYLATE SYNTHASE"/>
    <property type="match status" value="1"/>
</dbReference>
<dbReference type="InterPro" id="IPR000073">
    <property type="entry name" value="AB_hydrolase_1"/>
</dbReference>
<protein>
    <submittedName>
        <fullName evidence="6">Uncharacterized protein</fullName>
    </submittedName>
</protein>
<dbReference type="SUPFAM" id="SSF53474">
    <property type="entry name" value="alpha/beta-Hydrolases"/>
    <property type="match status" value="1"/>
</dbReference>
<dbReference type="Proteomes" id="UP000077266">
    <property type="component" value="Unassembled WGS sequence"/>
</dbReference>
<dbReference type="EMBL" id="KV425885">
    <property type="protein sequence ID" value="KZW03064.1"/>
    <property type="molecule type" value="Genomic_DNA"/>
</dbReference>
<dbReference type="AlphaFoldDB" id="A0A165Q4J2"/>
<dbReference type="InterPro" id="IPR051601">
    <property type="entry name" value="Serine_prot/Carboxylest_S33"/>
</dbReference>
<dbReference type="InterPro" id="IPR029058">
    <property type="entry name" value="AB_hydrolase_fold"/>
</dbReference>
<dbReference type="PANTHER" id="PTHR43248:SF25">
    <property type="entry name" value="AB HYDROLASE-1 DOMAIN-CONTAINING PROTEIN-RELATED"/>
    <property type="match status" value="1"/>
</dbReference>
<keyword evidence="3" id="KW-0472">Membrane</keyword>
<name>A0A165Q4J2_EXIGL</name>
<reference evidence="6 7" key="1">
    <citation type="journal article" date="2016" name="Mol. Biol. Evol.">
        <title>Comparative Genomics of Early-Diverging Mushroom-Forming Fungi Provides Insights into the Origins of Lignocellulose Decay Capabilities.</title>
        <authorList>
            <person name="Nagy L.G."/>
            <person name="Riley R."/>
            <person name="Tritt A."/>
            <person name="Adam C."/>
            <person name="Daum C."/>
            <person name="Floudas D."/>
            <person name="Sun H."/>
            <person name="Yadav J.S."/>
            <person name="Pangilinan J."/>
            <person name="Larsson K.H."/>
            <person name="Matsuura K."/>
            <person name="Barry K."/>
            <person name="Labutti K."/>
            <person name="Kuo R."/>
            <person name="Ohm R.A."/>
            <person name="Bhattacharya S.S."/>
            <person name="Shirouzu T."/>
            <person name="Yoshinaga Y."/>
            <person name="Martin F.M."/>
            <person name="Grigoriev I.V."/>
            <person name="Hibbett D.S."/>
        </authorList>
    </citation>
    <scope>NUCLEOTIDE SEQUENCE [LARGE SCALE GENOMIC DNA]</scope>
    <source>
        <strain evidence="6 7">HHB12029</strain>
    </source>
</reference>
<dbReference type="Pfam" id="PF00561">
    <property type="entry name" value="Abhydrolase_1"/>
    <property type="match status" value="1"/>
</dbReference>
<dbReference type="STRING" id="1314781.A0A165Q4J2"/>
<organism evidence="6 7">
    <name type="scientific">Exidia glandulosa HHB12029</name>
    <dbReference type="NCBI Taxonomy" id="1314781"/>
    <lineage>
        <taxon>Eukaryota</taxon>
        <taxon>Fungi</taxon>
        <taxon>Dikarya</taxon>
        <taxon>Basidiomycota</taxon>
        <taxon>Agaricomycotina</taxon>
        <taxon>Agaricomycetes</taxon>
        <taxon>Auriculariales</taxon>
        <taxon>Exidiaceae</taxon>
        <taxon>Exidia</taxon>
    </lineage>
</organism>
<keyword evidence="3" id="KW-0812">Transmembrane</keyword>
<evidence type="ECO:0000256" key="2">
    <source>
        <dbReference type="ARBA" id="ARBA00022801"/>
    </source>
</evidence>
<keyword evidence="2" id="KW-0378">Hydrolase</keyword>
<dbReference type="InParanoid" id="A0A165Q4J2"/>
<evidence type="ECO:0000313" key="7">
    <source>
        <dbReference type="Proteomes" id="UP000077266"/>
    </source>
</evidence>
<sequence length="628" mass="68883">MSRFPSEKQKQQTSGSPTTAGRFFEFEFRKALASVVILLVLGWTFAPLHKLYKNAAHKSVLELDDSRQWNHDILSTGDPNSLRFFPCPGNPKLECTNLVVPKDYFNASAGTSTVALARYKATVPKAKSKGTIFINPGGPGGSGVYMATLWGEVLSTIVQGEYSIVGFDPRGIARSRPVVNCFPTKLHHQTFKLNTPLDRSFDLPPDPSSPEGYDSLLRQWASWRALYATQYQICGETMGEELKYMGTATVVRDIDYMAKVFDGKSAPIHYYGGSYGSILGAYLVNILPKRVGRVIIEGIANPVLWSNGPTTEWLRDWMVDTEKTYQWLLDDCVSAGPSLCALARENDTSSSIAKRIDNYLDALYYAPVPVTNHSRPGILTSGQARMTLYVATNAPARWPLIAQSFAQAMDGDATSLYSWYTRELALPPGPNLDGDTSRAAVSCADSVPEEKGADAKELVEMTLDVLANVTKRFALSGQSIEPDGACEFWPTKGREPERFTGPWNHTLPNGPMLIVSSLSDPITPLASARLINKLMSHSSRLIIQDTPGHGTSSAVGMSLCIAHTFRAYFANGTVPENEKHCKPDRKIFEPKGSEVGMQGLSSGDKELKEALERSALVWSAVKWPGMSM</sequence>
<keyword evidence="7" id="KW-1185">Reference proteome</keyword>
<evidence type="ECO:0000256" key="1">
    <source>
        <dbReference type="ARBA" id="ARBA00010088"/>
    </source>
</evidence>